<accession>A0A645CYU2</accession>
<dbReference type="Pfam" id="PF17170">
    <property type="entry name" value="DUF5128"/>
    <property type="match status" value="1"/>
</dbReference>
<dbReference type="InterPro" id="IPR011044">
    <property type="entry name" value="Quino_amine_DH_bsu"/>
</dbReference>
<name>A0A645CYU2_9ZZZZ</name>
<evidence type="ECO:0000313" key="1">
    <source>
        <dbReference type="EMBL" id="MPM82326.1"/>
    </source>
</evidence>
<proteinExistence type="predicted"/>
<evidence type="ECO:0008006" key="2">
    <source>
        <dbReference type="Google" id="ProtNLM"/>
    </source>
</evidence>
<dbReference type="InterPro" id="IPR011042">
    <property type="entry name" value="6-blade_b-propeller_TolB-like"/>
</dbReference>
<dbReference type="Gene3D" id="2.120.10.30">
    <property type="entry name" value="TolB, C-terminal domain"/>
    <property type="match status" value="1"/>
</dbReference>
<reference evidence="1" key="1">
    <citation type="submission" date="2019-08" db="EMBL/GenBank/DDBJ databases">
        <authorList>
            <person name="Kucharzyk K."/>
            <person name="Murdoch R.W."/>
            <person name="Higgins S."/>
            <person name="Loffler F."/>
        </authorList>
    </citation>
    <scope>NUCLEOTIDE SEQUENCE</scope>
</reference>
<gene>
    <name evidence="1" type="ORF">SDC9_129387</name>
</gene>
<protein>
    <recommendedName>
        <fullName evidence="2">6-bladed beta-propeller</fullName>
    </recommendedName>
</protein>
<dbReference type="SUPFAM" id="SSF50969">
    <property type="entry name" value="YVTN repeat-like/Quinoprotein amine dehydrogenase"/>
    <property type="match status" value="1"/>
</dbReference>
<organism evidence="1">
    <name type="scientific">bioreactor metagenome</name>
    <dbReference type="NCBI Taxonomy" id="1076179"/>
    <lineage>
        <taxon>unclassified sequences</taxon>
        <taxon>metagenomes</taxon>
        <taxon>ecological metagenomes</taxon>
    </lineage>
</organism>
<dbReference type="AlphaFoldDB" id="A0A645CYU2"/>
<comment type="caution">
    <text evidence="1">The sequence shown here is derived from an EMBL/GenBank/DDBJ whole genome shotgun (WGS) entry which is preliminary data.</text>
</comment>
<dbReference type="EMBL" id="VSSQ01031438">
    <property type="protein sequence ID" value="MPM82326.1"/>
    <property type="molecule type" value="Genomic_DNA"/>
</dbReference>
<sequence length="402" mass="46850">MIVQAACSSKPSSIVDTHFHNDSTLIELDVTKTYPRKEYCLQDIADVEYVKLETRTDVIVTGGLCAVTDKEIVFNEYTSGDILFFNKDGEFVRKINRKGEGPDEYLKLNDTPCYDSNSKELFVTDFFKKKILVYDVEGNYKRELRYPDIMLEEGIAKNPKFCYLKNYNSDELLTVFKTFRTLSEIDKYIIISKKTGEIKRIIEIPDKEYATLNTERHSKEGEIFWLRSTHINILPIIPHSLGFNITNTSSDTIYRLNKEYQLCPLLVRTPEVKKMEEPIFIVGSLETQYYYFLVSIKKIQENLDESGYPKNGYPETCLIYDKRERSFFESNVVNKDWQDKDFFISMKHCYFEIGPNKAVVRLYAHELVEAYQNNLLSGKLKEIAAGLNEEDNPILMEVTFKN</sequence>